<dbReference type="PROSITE" id="PS50088">
    <property type="entry name" value="ANK_REPEAT"/>
    <property type="match status" value="3"/>
</dbReference>
<dbReference type="EMBL" id="ML119159">
    <property type="protein sequence ID" value="RPB08773.1"/>
    <property type="molecule type" value="Genomic_DNA"/>
</dbReference>
<feature type="repeat" description="ANK" evidence="3">
    <location>
        <begin position="48"/>
        <end position="80"/>
    </location>
</feature>
<reference evidence="4 5" key="1">
    <citation type="journal article" date="2018" name="Nat. Ecol. Evol.">
        <title>Pezizomycetes genomes reveal the molecular basis of ectomycorrhizal truffle lifestyle.</title>
        <authorList>
            <person name="Murat C."/>
            <person name="Payen T."/>
            <person name="Noel B."/>
            <person name="Kuo A."/>
            <person name="Morin E."/>
            <person name="Chen J."/>
            <person name="Kohler A."/>
            <person name="Krizsan K."/>
            <person name="Balestrini R."/>
            <person name="Da Silva C."/>
            <person name="Montanini B."/>
            <person name="Hainaut M."/>
            <person name="Levati E."/>
            <person name="Barry K.W."/>
            <person name="Belfiori B."/>
            <person name="Cichocki N."/>
            <person name="Clum A."/>
            <person name="Dockter R.B."/>
            <person name="Fauchery L."/>
            <person name="Guy J."/>
            <person name="Iotti M."/>
            <person name="Le Tacon F."/>
            <person name="Lindquist E.A."/>
            <person name="Lipzen A."/>
            <person name="Malagnac F."/>
            <person name="Mello A."/>
            <person name="Molinier V."/>
            <person name="Miyauchi S."/>
            <person name="Poulain J."/>
            <person name="Riccioni C."/>
            <person name="Rubini A."/>
            <person name="Sitrit Y."/>
            <person name="Splivallo R."/>
            <person name="Traeger S."/>
            <person name="Wang M."/>
            <person name="Zifcakova L."/>
            <person name="Wipf D."/>
            <person name="Zambonelli A."/>
            <person name="Paolocci F."/>
            <person name="Nowrousian M."/>
            <person name="Ottonello S."/>
            <person name="Baldrian P."/>
            <person name="Spatafora J.W."/>
            <person name="Henrissat B."/>
            <person name="Nagy L.G."/>
            <person name="Aury J.M."/>
            <person name="Wincker P."/>
            <person name="Grigoriev I.V."/>
            <person name="Bonfante P."/>
            <person name="Martin F.M."/>
        </authorList>
    </citation>
    <scope>NUCLEOTIDE SEQUENCE [LARGE SCALE GENOMIC DNA]</scope>
    <source>
        <strain evidence="4 5">CCBAS932</strain>
    </source>
</reference>
<name>A0A3N4KE27_9PEZI</name>
<dbReference type="PRINTS" id="PR01415">
    <property type="entry name" value="ANKYRIN"/>
</dbReference>
<dbReference type="OrthoDB" id="539213at2759"/>
<dbReference type="Gene3D" id="1.25.40.20">
    <property type="entry name" value="Ankyrin repeat-containing domain"/>
    <property type="match status" value="1"/>
</dbReference>
<dbReference type="Pfam" id="PF12796">
    <property type="entry name" value="Ank_2"/>
    <property type="match status" value="1"/>
</dbReference>
<dbReference type="PROSITE" id="PS50297">
    <property type="entry name" value="ANK_REP_REGION"/>
    <property type="match status" value="2"/>
</dbReference>
<keyword evidence="5" id="KW-1185">Reference proteome</keyword>
<dbReference type="PANTHER" id="PTHR24173:SF74">
    <property type="entry name" value="ANKYRIN REPEAT DOMAIN-CONTAINING PROTEIN 16"/>
    <property type="match status" value="1"/>
</dbReference>
<evidence type="ECO:0000256" key="3">
    <source>
        <dbReference type="PROSITE-ProRule" id="PRU00023"/>
    </source>
</evidence>
<gene>
    <name evidence="4" type="ORF">P167DRAFT_468734</name>
</gene>
<dbReference type="AlphaFoldDB" id="A0A3N4KE27"/>
<sequence>LLKHKPEVEFKDSHGRTPLWIAASKGEDEIVNALLQSGASPLVECCTCKTSVLHIAVQKRHLEVVRLLFTRDIPVDPRDARGETPLFKAVRNNDLEMVKELVERGA</sequence>
<feature type="repeat" description="ANK" evidence="3">
    <location>
        <begin position="81"/>
        <end position="106"/>
    </location>
</feature>
<feature type="repeat" description="ANK" evidence="3">
    <location>
        <begin position="14"/>
        <end position="40"/>
    </location>
</feature>
<accession>A0A3N4KE27</accession>
<evidence type="ECO:0000256" key="1">
    <source>
        <dbReference type="ARBA" id="ARBA00022737"/>
    </source>
</evidence>
<dbReference type="SMART" id="SM00248">
    <property type="entry name" value="ANK"/>
    <property type="match status" value="3"/>
</dbReference>
<dbReference type="InParanoid" id="A0A3N4KE27"/>
<dbReference type="Pfam" id="PF00023">
    <property type="entry name" value="Ank"/>
    <property type="match status" value="1"/>
</dbReference>
<evidence type="ECO:0000313" key="4">
    <source>
        <dbReference type="EMBL" id="RPB08773.1"/>
    </source>
</evidence>
<dbReference type="SUPFAM" id="SSF48403">
    <property type="entry name" value="Ankyrin repeat"/>
    <property type="match status" value="1"/>
</dbReference>
<keyword evidence="1" id="KW-0677">Repeat</keyword>
<protein>
    <submittedName>
        <fullName evidence="4">Ankyrin</fullName>
    </submittedName>
</protein>
<feature type="non-terminal residue" evidence="4">
    <location>
        <position position="106"/>
    </location>
</feature>
<organism evidence="4 5">
    <name type="scientific">Morchella conica CCBAS932</name>
    <dbReference type="NCBI Taxonomy" id="1392247"/>
    <lineage>
        <taxon>Eukaryota</taxon>
        <taxon>Fungi</taxon>
        <taxon>Dikarya</taxon>
        <taxon>Ascomycota</taxon>
        <taxon>Pezizomycotina</taxon>
        <taxon>Pezizomycetes</taxon>
        <taxon>Pezizales</taxon>
        <taxon>Morchellaceae</taxon>
        <taxon>Morchella</taxon>
    </lineage>
</organism>
<dbReference type="PANTHER" id="PTHR24173">
    <property type="entry name" value="ANKYRIN REPEAT CONTAINING"/>
    <property type="match status" value="1"/>
</dbReference>
<dbReference type="InterPro" id="IPR002110">
    <property type="entry name" value="Ankyrin_rpt"/>
</dbReference>
<dbReference type="InterPro" id="IPR036770">
    <property type="entry name" value="Ankyrin_rpt-contain_sf"/>
</dbReference>
<keyword evidence="2 3" id="KW-0040">ANK repeat</keyword>
<evidence type="ECO:0000313" key="5">
    <source>
        <dbReference type="Proteomes" id="UP000277580"/>
    </source>
</evidence>
<dbReference type="Proteomes" id="UP000277580">
    <property type="component" value="Unassembled WGS sequence"/>
</dbReference>
<evidence type="ECO:0000256" key="2">
    <source>
        <dbReference type="ARBA" id="ARBA00023043"/>
    </source>
</evidence>
<feature type="non-terminal residue" evidence="4">
    <location>
        <position position="1"/>
    </location>
</feature>
<dbReference type="STRING" id="1392247.A0A3N4KE27"/>
<proteinExistence type="predicted"/>